<evidence type="ECO:0000256" key="4">
    <source>
        <dbReference type="ARBA" id="ARBA00022989"/>
    </source>
</evidence>
<feature type="transmembrane region" description="Helical" evidence="6">
    <location>
        <begin position="402"/>
        <end position="420"/>
    </location>
</feature>
<dbReference type="PANTHER" id="PTHR30250">
    <property type="entry name" value="PST FAMILY PREDICTED COLANIC ACID TRANSPORTER"/>
    <property type="match status" value="1"/>
</dbReference>
<feature type="transmembrane region" description="Helical" evidence="6">
    <location>
        <begin position="125"/>
        <end position="144"/>
    </location>
</feature>
<dbReference type="OrthoDB" id="5365632at2"/>
<feature type="transmembrane region" description="Helical" evidence="6">
    <location>
        <begin position="192"/>
        <end position="210"/>
    </location>
</feature>
<dbReference type="InterPro" id="IPR050833">
    <property type="entry name" value="Poly_Biosynth_Transport"/>
</dbReference>
<feature type="transmembrane region" description="Helical" evidence="6">
    <location>
        <begin position="20"/>
        <end position="40"/>
    </location>
</feature>
<evidence type="ECO:0000256" key="2">
    <source>
        <dbReference type="ARBA" id="ARBA00022475"/>
    </source>
</evidence>
<keyword evidence="3 6" id="KW-0812">Transmembrane</keyword>
<dbReference type="AlphaFoldDB" id="A0A238UFD0"/>
<keyword evidence="4 6" id="KW-1133">Transmembrane helix</keyword>
<dbReference type="InterPro" id="IPR002797">
    <property type="entry name" value="Polysacc_synth"/>
</dbReference>
<reference evidence="7 8" key="1">
    <citation type="submission" date="2017-07" db="EMBL/GenBank/DDBJ databases">
        <authorList>
            <person name="Sun Z.S."/>
            <person name="Albrecht U."/>
            <person name="Echele G."/>
            <person name="Lee C.C."/>
        </authorList>
    </citation>
    <scope>NUCLEOTIDE SEQUENCE [LARGE SCALE GENOMIC DNA]</scope>
    <source>
        <strain evidence="8">type strain: KCTC 22618</strain>
    </source>
</reference>
<keyword evidence="5 6" id="KW-0472">Membrane</keyword>
<feature type="transmembrane region" description="Helical" evidence="6">
    <location>
        <begin position="313"/>
        <end position="336"/>
    </location>
</feature>
<feature type="transmembrane region" description="Helical" evidence="6">
    <location>
        <begin position="165"/>
        <end position="186"/>
    </location>
</feature>
<dbReference type="EMBL" id="LT899436">
    <property type="protein sequence ID" value="SNR17696.1"/>
    <property type="molecule type" value="Genomic_DNA"/>
</dbReference>
<name>A0A238UFD0_9FLAO</name>
<feature type="transmembrane region" description="Helical" evidence="6">
    <location>
        <begin position="432"/>
        <end position="455"/>
    </location>
</feature>
<feature type="transmembrane region" description="Helical" evidence="6">
    <location>
        <begin position="348"/>
        <end position="370"/>
    </location>
</feature>
<evidence type="ECO:0008006" key="9">
    <source>
        <dbReference type="Google" id="ProtNLM"/>
    </source>
</evidence>
<dbReference type="Proteomes" id="UP000215214">
    <property type="component" value="Chromosome TJEJU"/>
</dbReference>
<accession>A0A238UFD0</accession>
<evidence type="ECO:0000256" key="5">
    <source>
        <dbReference type="ARBA" id="ARBA00023136"/>
    </source>
</evidence>
<organism evidence="7 8">
    <name type="scientific">Tenacibaculum jejuense</name>
    <dbReference type="NCBI Taxonomy" id="584609"/>
    <lineage>
        <taxon>Bacteria</taxon>
        <taxon>Pseudomonadati</taxon>
        <taxon>Bacteroidota</taxon>
        <taxon>Flavobacteriia</taxon>
        <taxon>Flavobacteriales</taxon>
        <taxon>Flavobacteriaceae</taxon>
        <taxon>Tenacibaculum</taxon>
    </lineage>
</organism>
<sequence>MTRNKIKKLIASKSLAKSLFTISESGTNLLFIIISLPIFLKNLGPGKYGIYVLVQSLLYFAAIFNLGGNFTITKYISSYRGKKQIGKIKEFSSTIFVFQLVLSLLVLCLTLLLSDYIISSLIKPTANTIIFKNIIVYAIPFFLIENFEKNFNGLHKGFERFDRALIISTVSKIIRFSIQIIVILITKDLVCLYTYSLIFSFFFFVFHCFLNKYWYPEISFFLNVKWKIFKDFITFSFWVWLNDLFVLISTQLDKWIVAVLYDLKVVTYYSIAVNIFYQLHMLISSSASWLFPKVSFEGRGKLNPTSYIKSSKSILMLSSLSTLSILLLGDFFFSLWLGYEEYNKAKKYITLFVSILPILATITIPYYYLLGLGKIKTVFLFSFINSIVLYVSFYFLSTYESLHLIILSFLITYAISTVLYNRKMDLIFYNKIIPQNHFVTILAILISSILFIYVFKYT</sequence>
<evidence type="ECO:0000256" key="3">
    <source>
        <dbReference type="ARBA" id="ARBA00022692"/>
    </source>
</evidence>
<evidence type="ECO:0000313" key="7">
    <source>
        <dbReference type="EMBL" id="SNR17696.1"/>
    </source>
</evidence>
<proteinExistence type="predicted"/>
<gene>
    <name evidence="7" type="ORF">TJEJU_4074</name>
</gene>
<keyword evidence="8" id="KW-1185">Reference proteome</keyword>
<feature type="transmembrane region" description="Helical" evidence="6">
    <location>
        <begin position="377"/>
        <end position="396"/>
    </location>
</feature>
<keyword evidence="2" id="KW-1003">Cell membrane</keyword>
<dbReference type="PANTHER" id="PTHR30250:SF26">
    <property type="entry name" value="PSMA PROTEIN"/>
    <property type="match status" value="1"/>
</dbReference>
<comment type="subcellular location">
    <subcellularLocation>
        <location evidence="1">Cell membrane</location>
        <topology evidence="1">Multi-pass membrane protein</topology>
    </subcellularLocation>
</comment>
<feature type="transmembrane region" description="Helical" evidence="6">
    <location>
        <begin position="52"/>
        <end position="72"/>
    </location>
</feature>
<evidence type="ECO:0000313" key="8">
    <source>
        <dbReference type="Proteomes" id="UP000215214"/>
    </source>
</evidence>
<dbReference type="RefSeq" id="WP_095074884.1">
    <property type="nucleotide sequence ID" value="NZ_LT899436.1"/>
</dbReference>
<evidence type="ECO:0000256" key="1">
    <source>
        <dbReference type="ARBA" id="ARBA00004651"/>
    </source>
</evidence>
<dbReference type="GO" id="GO:0005886">
    <property type="term" value="C:plasma membrane"/>
    <property type="evidence" value="ECO:0007669"/>
    <property type="project" value="UniProtKB-SubCell"/>
</dbReference>
<protein>
    <recommendedName>
        <fullName evidence="9">Polysaccharide biosynthesis protein</fullName>
    </recommendedName>
</protein>
<feature type="transmembrane region" description="Helical" evidence="6">
    <location>
        <begin position="93"/>
        <end position="113"/>
    </location>
</feature>
<dbReference type="KEGG" id="tje:TJEJU_4074"/>
<evidence type="ECO:0000256" key="6">
    <source>
        <dbReference type="SAM" id="Phobius"/>
    </source>
</evidence>
<dbReference type="Pfam" id="PF01943">
    <property type="entry name" value="Polysacc_synt"/>
    <property type="match status" value="1"/>
</dbReference>